<dbReference type="PANTHER" id="PTHR35043">
    <property type="entry name" value="TRANSCRIPTION FACTOR DOMAIN-CONTAINING PROTEIN"/>
    <property type="match status" value="1"/>
</dbReference>
<feature type="transmembrane region" description="Helical" evidence="2">
    <location>
        <begin position="179"/>
        <end position="197"/>
    </location>
</feature>
<proteinExistence type="predicted"/>
<dbReference type="OrthoDB" id="9451547at2759"/>
<gene>
    <name evidence="4" type="ORF">D9757_008750</name>
</gene>
<feature type="region of interest" description="Disordered" evidence="1">
    <location>
        <begin position="21"/>
        <end position="41"/>
    </location>
</feature>
<keyword evidence="3" id="KW-0732">Signal</keyword>
<organism evidence="4 5">
    <name type="scientific">Collybiopsis confluens</name>
    <dbReference type="NCBI Taxonomy" id="2823264"/>
    <lineage>
        <taxon>Eukaryota</taxon>
        <taxon>Fungi</taxon>
        <taxon>Dikarya</taxon>
        <taxon>Basidiomycota</taxon>
        <taxon>Agaricomycotina</taxon>
        <taxon>Agaricomycetes</taxon>
        <taxon>Agaricomycetidae</taxon>
        <taxon>Agaricales</taxon>
        <taxon>Marasmiineae</taxon>
        <taxon>Omphalotaceae</taxon>
        <taxon>Collybiopsis</taxon>
    </lineage>
</organism>
<accession>A0A8H5H8Z9</accession>
<feature type="compositionally biased region" description="Polar residues" evidence="1">
    <location>
        <begin position="22"/>
        <end position="32"/>
    </location>
</feature>
<dbReference type="EMBL" id="JAACJN010000073">
    <property type="protein sequence ID" value="KAF5378958.1"/>
    <property type="molecule type" value="Genomic_DNA"/>
</dbReference>
<reference evidence="4 5" key="1">
    <citation type="journal article" date="2020" name="ISME J.">
        <title>Uncovering the hidden diversity of litter-decomposition mechanisms in mushroom-forming fungi.</title>
        <authorList>
            <person name="Floudas D."/>
            <person name="Bentzer J."/>
            <person name="Ahren D."/>
            <person name="Johansson T."/>
            <person name="Persson P."/>
            <person name="Tunlid A."/>
        </authorList>
    </citation>
    <scope>NUCLEOTIDE SEQUENCE [LARGE SCALE GENOMIC DNA]</scope>
    <source>
        <strain evidence="4 5">CBS 406.79</strain>
    </source>
</reference>
<keyword evidence="2" id="KW-0472">Membrane</keyword>
<comment type="caution">
    <text evidence="4">The sequence shown here is derived from an EMBL/GenBank/DDBJ whole genome shotgun (WGS) entry which is preliminary data.</text>
</comment>
<keyword evidence="5" id="KW-1185">Reference proteome</keyword>
<sequence length="567" mass="63631">MSILLLLSLLQLQAASALPVLQPTSSDSPTQVDSNSNDSTRSTSDIFWSCIATIFACTWVAVHPNIPSPRDSDRQLFWRRVKILAVALIAPEFIIIWALNQLRSALYSLKKLRKFDACKHWTVTHGMFLVMGGFVLNDRSEERLEILRVDTLETLLSEGEVDLPHIAEPEIMDRSKGDALAKTLVLIQTTWFIAQVISRVVLHLPITELELTTVAFALLNFLTYALWWKKPLDVRYPIVVSWRNSSRHTSALELTPAHSYTNILPGANSPEETEDDAAHRPNSTTSRVGFGQTRLSLEGLPLQESFDDSTITEVDITDAKKRSYDQGSFKFVRLNGSASLNLSSAHKPPLRSSVTISWLGTVSRSLSRSLSALYTTAKRLFTMIPSLVRSLGAAYKKVCSGFLSPMSLLSRKDETQVDKVPIFYPGGLGNLYELAGIRDNHWARTAWLGRMIAPAVLEMFIGTLFGSVHCAAWEFTFPSKLEQTLWRIMSLCITVIPMIIAIVIITTTTLFSLRSNRQFILLGINRFMFPLYILSRLIVLVMAFVLLRDLPDAAFEVVQWTTFIPHI</sequence>
<feature type="transmembrane region" description="Helical" evidence="2">
    <location>
        <begin position="485"/>
        <end position="506"/>
    </location>
</feature>
<feature type="transmembrane region" description="Helical" evidence="2">
    <location>
        <begin position="120"/>
        <end position="137"/>
    </location>
</feature>
<feature type="transmembrane region" description="Helical" evidence="2">
    <location>
        <begin position="83"/>
        <end position="100"/>
    </location>
</feature>
<keyword evidence="2" id="KW-0812">Transmembrane</keyword>
<feature type="region of interest" description="Disordered" evidence="1">
    <location>
        <begin position="263"/>
        <end position="288"/>
    </location>
</feature>
<evidence type="ECO:0000256" key="3">
    <source>
        <dbReference type="SAM" id="SignalP"/>
    </source>
</evidence>
<feature type="transmembrane region" description="Helical" evidence="2">
    <location>
        <begin position="46"/>
        <end position="62"/>
    </location>
</feature>
<feature type="signal peptide" evidence="3">
    <location>
        <begin position="1"/>
        <end position="17"/>
    </location>
</feature>
<evidence type="ECO:0000256" key="1">
    <source>
        <dbReference type="SAM" id="MobiDB-lite"/>
    </source>
</evidence>
<evidence type="ECO:0000256" key="2">
    <source>
        <dbReference type="SAM" id="Phobius"/>
    </source>
</evidence>
<feature type="transmembrane region" description="Helical" evidence="2">
    <location>
        <begin position="447"/>
        <end position="465"/>
    </location>
</feature>
<dbReference type="Proteomes" id="UP000518752">
    <property type="component" value="Unassembled WGS sequence"/>
</dbReference>
<dbReference type="PANTHER" id="PTHR35043:SF7">
    <property type="entry name" value="TRANSCRIPTION FACTOR DOMAIN-CONTAINING PROTEIN"/>
    <property type="match status" value="1"/>
</dbReference>
<dbReference type="AlphaFoldDB" id="A0A8H5H8Z9"/>
<keyword evidence="2" id="KW-1133">Transmembrane helix</keyword>
<name>A0A8H5H8Z9_9AGAR</name>
<feature type="transmembrane region" description="Helical" evidence="2">
    <location>
        <begin position="527"/>
        <end position="547"/>
    </location>
</feature>
<evidence type="ECO:0000313" key="4">
    <source>
        <dbReference type="EMBL" id="KAF5378958.1"/>
    </source>
</evidence>
<evidence type="ECO:0000313" key="5">
    <source>
        <dbReference type="Proteomes" id="UP000518752"/>
    </source>
</evidence>
<feature type="chain" id="PRO_5034477330" evidence="3">
    <location>
        <begin position="18"/>
        <end position="567"/>
    </location>
</feature>
<feature type="transmembrane region" description="Helical" evidence="2">
    <location>
        <begin position="209"/>
        <end position="228"/>
    </location>
</feature>
<protein>
    <submittedName>
        <fullName evidence="4">Uncharacterized protein</fullName>
    </submittedName>
</protein>